<evidence type="ECO:0000313" key="1">
    <source>
        <dbReference type="Ensembl" id="ENSFCTP00005051967.1"/>
    </source>
</evidence>
<sequence length="162" mass="17891">MKTSKLAEPKVLESKDFRSYPAQDSLIHEFWKREKYHLALVTDSQHMPTLGQHFRVIQAVARDMTAPGPVTPEVPFEPSQPPVIEGLNPTVCSTPESFEEKFLHKTREPSGTHRLPGRGGCPNLWGQSPGSQLMTHTQIMAQDFTVATILLGLAASAMRSGS</sequence>
<name>A0ABI7ZYM0_FELCA</name>
<reference evidence="1" key="2">
    <citation type="submission" date="2025-08" db="UniProtKB">
        <authorList>
            <consortium name="Ensembl"/>
        </authorList>
    </citation>
    <scope>IDENTIFICATION</scope>
    <source>
        <strain evidence="1">breed Abyssinian</strain>
    </source>
</reference>
<dbReference type="Ensembl" id="ENSFCTT00005073493.1">
    <property type="protein sequence ID" value="ENSFCTP00005051967.1"/>
    <property type="gene ID" value="ENSFCTG00005025943.1"/>
</dbReference>
<keyword evidence="2" id="KW-1185">Reference proteome</keyword>
<organism evidence="1 2">
    <name type="scientific">Felis catus</name>
    <name type="common">Cat</name>
    <name type="synonym">Felis silvestris catus</name>
    <dbReference type="NCBI Taxonomy" id="9685"/>
    <lineage>
        <taxon>Eukaryota</taxon>
        <taxon>Metazoa</taxon>
        <taxon>Chordata</taxon>
        <taxon>Craniata</taxon>
        <taxon>Vertebrata</taxon>
        <taxon>Euteleostomi</taxon>
        <taxon>Mammalia</taxon>
        <taxon>Eutheria</taxon>
        <taxon>Laurasiatheria</taxon>
        <taxon>Carnivora</taxon>
        <taxon>Feliformia</taxon>
        <taxon>Felidae</taxon>
        <taxon>Felinae</taxon>
        <taxon>Felis</taxon>
    </lineage>
</organism>
<proteinExistence type="predicted"/>
<reference evidence="1" key="3">
    <citation type="submission" date="2025-09" db="UniProtKB">
        <authorList>
            <consortium name="Ensembl"/>
        </authorList>
    </citation>
    <scope>IDENTIFICATION</scope>
    <source>
        <strain evidence="1">breed Abyssinian</strain>
    </source>
</reference>
<protein>
    <submittedName>
        <fullName evidence="1">Uncharacterized protein</fullName>
    </submittedName>
</protein>
<dbReference type="Proteomes" id="UP000823872">
    <property type="component" value="Chromosome C1"/>
</dbReference>
<reference evidence="1 2" key="1">
    <citation type="submission" date="2021-02" db="EMBL/GenBank/DDBJ databases">
        <title>Safari Cat Assemblies.</title>
        <authorList>
            <person name="Bredemeyer K.R."/>
            <person name="Murphy W.J."/>
        </authorList>
    </citation>
    <scope>NUCLEOTIDE SEQUENCE [LARGE SCALE GENOMIC DNA]</scope>
</reference>
<evidence type="ECO:0000313" key="2">
    <source>
        <dbReference type="Proteomes" id="UP000823872"/>
    </source>
</evidence>
<accession>A0ABI7ZYM0</accession>
<dbReference type="GeneTree" id="ENSGT00910000144291"/>